<proteinExistence type="predicted"/>
<sequence length="120" mass="13710">MEQSFCAHGINQMDGGEVAAPSRDCQRKGGSVEQRLLEERCDKGGEVGQRAINLFELLNFGEDFNLRFDRGAKEMILHSIMVEVRNNEIDPEEEDDDDDNTIFVVPLWGLTFFAINSVWW</sequence>
<accession>A0A2P5CSF7</accession>
<reference evidence="2" key="1">
    <citation type="submission" date="2016-06" db="EMBL/GenBank/DDBJ databases">
        <title>Parallel loss of symbiosis genes in relatives of nitrogen-fixing non-legume Parasponia.</title>
        <authorList>
            <person name="Van Velzen R."/>
            <person name="Holmer R."/>
            <person name="Bu F."/>
            <person name="Rutten L."/>
            <person name="Van Zeijl A."/>
            <person name="Liu W."/>
            <person name="Santuari L."/>
            <person name="Cao Q."/>
            <person name="Sharma T."/>
            <person name="Shen D."/>
            <person name="Roswanjaya Y."/>
            <person name="Wardhani T."/>
            <person name="Kalhor M.S."/>
            <person name="Jansen J."/>
            <person name="Van den Hoogen J."/>
            <person name="Gungor B."/>
            <person name="Hartog M."/>
            <person name="Hontelez J."/>
            <person name="Verver J."/>
            <person name="Yang W.-C."/>
            <person name="Schijlen E."/>
            <person name="Repin R."/>
            <person name="Schilthuizen M."/>
            <person name="Schranz E."/>
            <person name="Heidstra R."/>
            <person name="Miyata K."/>
            <person name="Fedorova E."/>
            <person name="Kohlen W."/>
            <person name="Bisseling T."/>
            <person name="Smit S."/>
            <person name="Geurts R."/>
        </authorList>
    </citation>
    <scope>NUCLEOTIDE SEQUENCE [LARGE SCALE GENOMIC DNA]</scope>
    <source>
        <strain evidence="2">cv. WU1-14</strain>
    </source>
</reference>
<evidence type="ECO:0000313" key="2">
    <source>
        <dbReference type="Proteomes" id="UP000237105"/>
    </source>
</evidence>
<name>A0A2P5CSF7_PARAD</name>
<dbReference type="Proteomes" id="UP000237105">
    <property type="component" value="Unassembled WGS sequence"/>
</dbReference>
<dbReference type="EMBL" id="JXTB01000099">
    <property type="protein sequence ID" value="PON63951.1"/>
    <property type="molecule type" value="Genomic_DNA"/>
</dbReference>
<gene>
    <name evidence="1" type="ORF">PanWU01x14_127180</name>
</gene>
<protein>
    <submittedName>
        <fullName evidence="1">Uncharacterized protein</fullName>
    </submittedName>
</protein>
<keyword evidence="2" id="KW-1185">Reference proteome</keyword>
<dbReference type="AlphaFoldDB" id="A0A2P5CSF7"/>
<organism evidence="1 2">
    <name type="scientific">Parasponia andersonii</name>
    <name type="common">Sponia andersonii</name>
    <dbReference type="NCBI Taxonomy" id="3476"/>
    <lineage>
        <taxon>Eukaryota</taxon>
        <taxon>Viridiplantae</taxon>
        <taxon>Streptophyta</taxon>
        <taxon>Embryophyta</taxon>
        <taxon>Tracheophyta</taxon>
        <taxon>Spermatophyta</taxon>
        <taxon>Magnoliopsida</taxon>
        <taxon>eudicotyledons</taxon>
        <taxon>Gunneridae</taxon>
        <taxon>Pentapetalae</taxon>
        <taxon>rosids</taxon>
        <taxon>fabids</taxon>
        <taxon>Rosales</taxon>
        <taxon>Cannabaceae</taxon>
        <taxon>Parasponia</taxon>
    </lineage>
</organism>
<comment type="caution">
    <text evidence="1">The sequence shown here is derived from an EMBL/GenBank/DDBJ whole genome shotgun (WGS) entry which is preliminary data.</text>
</comment>
<evidence type="ECO:0000313" key="1">
    <source>
        <dbReference type="EMBL" id="PON63951.1"/>
    </source>
</evidence>
<dbReference type="OrthoDB" id="10495650at2759"/>